<gene>
    <name evidence="2" type="ORF">F7018_11375</name>
</gene>
<dbReference type="SUPFAM" id="SSF52141">
    <property type="entry name" value="Uracil-DNA glycosylase-like"/>
    <property type="match status" value="1"/>
</dbReference>
<proteinExistence type="predicted"/>
<dbReference type="RefSeq" id="WP_150900193.1">
    <property type="nucleotide sequence ID" value="NZ_WAAU01000021.1"/>
</dbReference>
<dbReference type="InterPro" id="IPR036895">
    <property type="entry name" value="Uracil-DNA_glycosylase-like_sf"/>
</dbReference>
<sequence length="190" mass="21893">MKELLLEIQKCRICENFIEPRPVVFANKDSKIIIIGQAPGTKVHKSGIPWDDASGKQLRAWLGVTNEEFYNVTNFGIIPMGFCYPGKGKSGDLPPRKECAPKWHELLINKMQNVELVLLIGMYAQKYYLKEAAKKTLTETVNHYEEYLPKYFALPHPSPRNRFWLAKNPWFEKDILPELKKKVAKIISSS</sequence>
<dbReference type="EMBL" id="WAAU01000021">
    <property type="protein sequence ID" value="KAB1155904.1"/>
    <property type="molecule type" value="Genomic_DNA"/>
</dbReference>
<dbReference type="SMART" id="SM00986">
    <property type="entry name" value="UDG"/>
    <property type="match status" value="1"/>
</dbReference>
<dbReference type="PANTHER" id="PTHR42160">
    <property type="entry name" value="URACIL-DNA GLYCOSYLASE SUPERFAMILY PROTEIN"/>
    <property type="match status" value="1"/>
</dbReference>
<dbReference type="PANTHER" id="PTHR42160:SF1">
    <property type="entry name" value="URACIL-DNA GLYCOSYLASE SUPERFAMILY PROTEIN"/>
    <property type="match status" value="1"/>
</dbReference>
<dbReference type="Gene3D" id="3.40.470.10">
    <property type="entry name" value="Uracil-DNA glycosylase-like domain"/>
    <property type="match status" value="1"/>
</dbReference>
<dbReference type="Pfam" id="PF03167">
    <property type="entry name" value="UDG"/>
    <property type="match status" value="1"/>
</dbReference>
<dbReference type="CDD" id="cd10033">
    <property type="entry name" value="UDG_like"/>
    <property type="match status" value="1"/>
</dbReference>
<evidence type="ECO:0000313" key="2">
    <source>
        <dbReference type="EMBL" id="KAB1155904.1"/>
    </source>
</evidence>
<dbReference type="Proteomes" id="UP000467305">
    <property type="component" value="Unassembled WGS sequence"/>
</dbReference>
<name>A0A7J5AEB1_9FLAO</name>
<protein>
    <submittedName>
        <fullName evidence="2">Uracil-DNA glycosylase family protein</fullName>
    </submittedName>
</protein>
<dbReference type="InterPro" id="IPR005122">
    <property type="entry name" value="Uracil-DNA_glycosylase-like"/>
</dbReference>
<evidence type="ECO:0000259" key="1">
    <source>
        <dbReference type="SMART" id="SM00986"/>
    </source>
</evidence>
<dbReference type="InterPro" id="IPR047124">
    <property type="entry name" value="HI_0220.2"/>
</dbReference>
<keyword evidence="3" id="KW-1185">Reference proteome</keyword>
<reference evidence="2 3" key="1">
    <citation type="submission" date="2019-09" db="EMBL/GenBank/DDBJ databases">
        <authorList>
            <person name="Cao W.R."/>
        </authorList>
    </citation>
    <scope>NUCLEOTIDE SEQUENCE [LARGE SCALE GENOMIC DNA]</scope>
    <source>
        <strain evidence="3">a4</strain>
    </source>
</reference>
<accession>A0A7J5AEB1</accession>
<dbReference type="OrthoDB" id="9789139at2"/>
<organism evidence="2 3">
    <name type="scientific">Tenacibaculum aiptasiae</name>
    <dbReference type="NCBI Taxonomy" id="426481"/>
    <lineage>
        <taxon>Bacteria</taxon>
        <taxon>Pseudomonadati</taxon>
        <taxon>Bacteroidota</taxon>
        <taxon>Flavobacteriia</taxon>
        <taxon>Flavobacteriales</taxon>
        <taxon>Flavobacteriaceae</taxon>
        <taxon>Tenacibaculum</taxon>
    </lineage>
</organism>
<evidence type="ECO:0000313" key="3">
    <source>
        <dbReference type="Proteomes" id="UP000467305"/>
    </source>
</evidence>
<feature type="domain" description="Uracil-DNA glycosylase-like" evidence="1">
    <location>
        <begin position="23"/>
        <end position="180"/>
    </location>
</feature>
<comment type="caution">
    <text evidence="2">The sequence shown here is derived from an EMBL/GenBank/DDBJ whole genome shotgun (WGS) entry which is preliminary data.</text>
</comment>
<dbReference type="AlphaFoldDB" id="A0A7J5AEB1"/>
<dbReference type="SMART" id="SM00987">
    <property type="entry name" value="UreE_C"/>
    <property type="match status" value="1"/>
</dbReference>